<dbReference type="EMBL" id="JAIWYP010000006">
    <property type="protein sequence ID" value="KAH3813479.1"/>
    <property type="molecule type" value="Genomic_DNA"/>
</dbReference>
<proteinExistence type="predicted"/>
<gene>
    <name evidence="1" type="ORF">DPMN_141939</name>
</gene>
<dbReference type="AlphaFoldDB" id="A0A9D4GDA3"/>
<evidence type="ECO:0000313" key="1">
    <source>
        <dbReference type="EMBL" id="KAH3813479.1"/>
    </source>
</evidence>
<protein>
    <submittedName>
        <fullName evidence="1">Uncharacterized protein</fullName>
    </submittedName>
</protein>
<dbReference type="Proteomes" id="UP000828390">
    <property type="component" value="Unassembled WGS sequence"/>
</dbReference>
<name>A0A9D4GDA3_DREPO</name>
<reference evidence="1" key="2">
    <citation type="submission" date="2020-11" db="EMBL/GenBank/DDBJ databases">
        <authorList>
            <person name="McCartney M.A."/>
            <person name="Auch B."/>
            <person name="Kono T."/>
            <person name="Mallez S."/>
            <person name="Becker A."/>
            <person name="Gohl D.M."/>
            <person name="Silverstein K.A.T."/>
            <person name="Koren S."/>
            <person name="Bechman K.B."/>
            <person name="Herman A."/>
            <person name="Abrahante J.E."/>
            <person name="Garbe J."/>
        </authorList>
    </citation>
    <scope>NUCLEOTIDE SEQUENCE</scope>
    <source>
        <strain evidence="1">Duluth1</strain>
        <tissue evidence="1">Whole animal</tissue>
    </source>
</reference>
<comment type="caution">
    <text evidence="1">The sequence shown here is derived from an EMBL/GenBank/DDBJ whole genome shotgun (WGS) entry which is preliminary data.</text>
</comment>
<evidence type="ECO:0000313" key="2">
    <source>
        <dbReference type="Proteomes" id="UP000828390"/>
    </source>
</evidence>
<organism evidence="1 2">
    <name type="scientific">Dreissena polymorpha</name>
    <name type="common">Zebra mussel</name>
    <name type="synonym">Mytilus polymorpha</name>
    <dbReference type="NCBI Taxonomy" id="45954"/>
    <lineage>
        <taxon>Eukaryota</taxon>
        <taxon>Metazoa</taxon>
        <taxon>Spiralia</taxon>
        <taxon>Lophotrochozoa</taxon>
        <taxon>Mollusca</taxon>
        <taxon>Bivalvia</taxon>
        <taxon>Autobranchia</taxon>
        <taxon>Heteroconchia</taxon>
        <taxon>Euheterodonta</taxon>
        <taxon>Imparidentia</taxon>
        <taxon>Neoheterodontei</taxon>
        <taxon>Myida</taxon>
        <taxon>Dreissenoidea</taxon>
        <taxon>Dreissenidae</taxon>
        <taxon>Dreissena</taxon>
    </lineage>
</organism>
<sequence length="97" mass="10872">MSGWKNQGQARQGAFKPEDSSINFAVPSRSCLEESFLAQKIKECQPGVLEDIITLIKEDDSGQMKTFKLFVDGKRINLGKQNKKSRAARCYCCPLVD</sequence>
<accession>A0A9D4GDA3</accession>
<keyword evidence="2" id="KW-1185">Reference proteome</keyword>
<reference evidence="1" key="1">
    <citation type="journal article" date="2019" name="bioRxiv">
        <title>The Genome of the Zebra Mussel, Dreissena polymorpha: A Resource for Invasive Species Research.</title>
        <authorList>
            <person name="McCartney M.A."/>
            <person name="Auch B."/>
            <person name="Kono T."/>
            <person name="Mallez S."/>
            <person name="Zhang Y."/>
            <person name="Obille A."/>
            <person name="Becker A."/>
            <person name="Abrahante J.E."/>
            <person name="Garbe J."/>
            <person name="Badalamenti J.P."/>
            <person name="Herman A."/>
            <person name="Mangelson H."/>
            <person name="Liachko I."/>
            <person name="Sullivan S."/>
            <person name="Sone E.D."/>
            <person name="Koren S."/>
            <person name="Silverstein K.A.T."/>
            <person name="Beckman K.B."/>
            <person name="Gohl D.M."/>
        </authorList>
    </citation>
    <scope>NUCLEOTIDE SEQUENCE</scope>
    <source>
        <strain evidence="1">Duluth1</strain>
        <tissue evidence="1">Whole animal</tissue>
    </source>
</reference>